<comment type="caution">
    <text evidence="2">The sequence shown here is derived from an EMBL/GenBank/DDBJ whole genome shotgun (WGS) entry which is preliminary data.</text>
</comment>
<feature type="transmembrane region" description="Helical" evidence="1">
    <location>
        <begin position="120"/>
        <end position="136"/>
    </location>
</feature>
<accession>A0A4U8UG95</accession>
<name>A0A4U8UG95_9HELI</name>
<feature type="transmembrane region" description="Helical" evidence="1">
    <location>
        <begin position="12"/>
        <end position="31"/>
    </location>
</feature>
<gene>
    <name evidence="2" type="ORF">LS72_001290</name>
</gene>
<keyword evidence="3" id="KW-1185">Reference proteome</keyword>
<keyword evidence="1" id="KW-0812">Transmembrane</keyword>
<organism evidence="2 3">
    <name type="scientific">Helicobacter apodemus</name>
    <dbReference type="NCBI Taxonomy" id="135569"/>
    <lineage>
        <taxon>Bacteria</taxon>
        <taxon>Pseudomonadati</taxon>
        <taxon>Campylobacterota</taxon>
        <taxon>Epsilonproteobacteria</taxon>
        <taxon>Campylobacterales</taxon>
        <taxon>Helicobacteraceae</taxon>
        <taxon>Helicobacter</taxon>
    </lineage>
</organism>
<feature type="transmembrane region" description="Helical" evidence="1">
    <location>
        <begin position="43"/>
        <end position="66"/>
    </location>
</feature>
<dbReference type="Proteomes" id="UP000029920">
    <property type="component" value="Unassembled WGS sequence"/>
</dbReference>
<evidence type="ECO:0000256" key="1">
    <source>
        <dbReference type="SAM" id="Phobius"/>
    </source>
</evidence>
<dbReference type="AlphaFoldDB" id="A0A4U8UG95"/>
<reference evidence="2 3" key="1">
    <citation type="journal article" date="2014" name="Genome Announc.">
        <title>Draft genome sequences of eight enterohepatic helicobacter species isolated from both laboratory and wild rodents.</title>
        <authorList>
            <person name="Sheh A."/>
            <person name="Shen Z."/>
            <person name="Fox J.G."/>
        </authorList>
    </citation>
    <scope>NUCLEOTIDE SEQUENCE [LARGE SCALE GENOMIC DNA]</scope>
    <source>
        <strain evidence="2 3">MIT-03-7007</strain>
    </source>
</reference>
<evidence type="ECO:0000313" key="3">
    <source>
        <dbReference type="Proteomes" id="UP000029920"/>
    </source>
</evidence>
<evidence type="ECO:0008006" key="4">
    <source>
        <dbReference type="Google" id="ProtNLM"/>
    </source>
</evidence>
<keyword evidence="1" id="KW-1133">Transmembrane helix</keyword>
<evidence type="ECO:0000313" key="2">
    <source>
        <dbReference type="EMBL" id="TLE17046.1"/>
    </source>
</evidence>
<proteinExistence type="predicted"/>
<dbReference type="RefSeq" id="WP_034554762.1">
    <property type="nucleotide sequence ID" value="NZ_JRPC02000002.1"/>
</dbReference>
<dbReference type="EMBL" id="JRPC02000002">
    <property type="protein sequence ID" value="TLE17046.1"/>
    <property type="molecule type" value="Genomic_DNA"/>
</dbReference>
<protein>
    <recommendedName>
        <fullName evidence="4">DUF2269 family protein</fullName>
    </recommendedName>
</protein>
<keyword evidence="1" id="KW-0472">Membrane</keyword>
<sequence>MDFIELELIYVHLLLSLLLFLPPLINLYALLFKTSHTQKLKFLALMAPAYYTFLSASLFSGLVSWAMLRFTIIPEVFIMLILWLLIFILEIKRHKKQKLIQVESNPNIRLLFFQWALRKYLFDTCAFIGLFLLIFIL</sequence>
<feature type="transmembrane region" description="Helical" evidence="1">
    <location>
        <begin position="72"/>
        <end position="91"/>
    </location>
</feature>